<feature type="domain" description="Cyclic nucleotide-binding" evidence="4">
    <location>
        <begin position="26"/>
        <end position="132"/>
    </location>
</feature>
<protein>
    <submittedName>
        <fullName evidence="5">FAD-dependent oxidoreductase</fullName>
    </submittedName>
</protein>
<dbReference type="CDD" id="cd00038">
    <property type="entry name" value="CAP_ED"/>
    <property type="match status" value="1"/>
</dbReference>
<dbReference type="InterPro" id="IPR036188">
    <property type="entry name" value="FAD/NAD-bd_sf"/>
</dbReference>
<dbReference type="RefSeq" id="WP_263995323.1">
    <property type="nucleotide sequence ID" value="NZ_JACKVK010000005.1"/>
</dbReference>
<evidence type="ECO:0000259" key="4">
    <source>
        <dbReference type="PROSITE" id="PS50042"/>
    </source>
</evidence>
<dbReference type="InterPro" id="IPR014710">
    <property type="entry name" value="RmlC-like_jellyroll"/>
</dbReference>
<dbReference type="GO" id="GO:0004791">
    <property type="term" value="F:thioredoxin-disulfide reductase (NADPH) activity"/>
    <property type="evidence" value="ECO:0007669"/>
    <property type="project" value="UniProtKB-EC"/>
</dbReference>
<organism evidence="5 6">
    <name type="scientific">Mycobacterium yunnanensis</name>
    <dbReference type="NCBI Taxonomy" id="368477"/>
    <lineage>
        <taxon>Bacteria</taxon>
        <taxon>Bacillati</taxon>
        <taxon>Actinomycetota</taxon>
        <taxon>Actinomycetes</taxon>
        <taxon>Mycobacteriales</taxon>
        <taxon>Mycobacteriaceae</taxon>
        <taxon>Mycobacterium</taxon>
    </lineage>
</organism>
<evidence type="ECO:0000256" key="3">
    <source>
        <dbReference type="ARBA" id="ARBA00048132"/>
    </source>
</evidence>
<dbReference type="EMBL" id="JACKVK010000005">
    <property type="protein sequence ID" value="MCV7420542.1"/>
    <property type="molecule type" value="Genomic_DNA"/>
</dbReference>
<comment type="catalytic activity">
    <reaction evidence="3">
        <text>[thioredoxin]-dithiol + NADP(+) = [thioredoxin]-disulfide + NADPH + H(+)</text>
        <dbReference type="Rhea" id="RHEA:20345"/>
        <dbReference type="Rhea" id="RHEA-COMP:10698"/>
        <dbReference type="Rhea" id="RHEA-COMP:10700"/>
        <dbReference type="ChEBI" id="CHEBI:15378"/>
        <dbReference type="ChEBI" id="CHEBI:29950"/>
        <dbReference type="ChEBI" id="CHEBI:50058"/>
        <dbReference type="ChEBI" id="CHEBI:57783"/>
        <dbReference type="ChEBI" id="CHEBI:58349"/>
        <dbReference type="EC" id="1.8.1.9"/>
    </reaction>
</comment>
<reference evidence="5" key="1">
    <citation type="submission" date="2020-07" db="EMBL/GenBank/DDBJ databases">
        <authorList>
            <person name="Pettersson B.M.F."/>
            <person name="Behra P.R.K."/>
            <person name="Ramesh M."/>
            <person name="Das S."/>
            <person name="Dasgupta S."/>
            <person name="Kirsebom L.A."/>
        </authorList>
    </citation>
    <scope>NUCLEOTIDE SEQUENCE</scope>
    <source>
        <strain evidence="5">DSM 44838</strain>
    </source>
</reference>
<accession>A0A9X2Z1R1</accession>
<reference evidence="5" key="2">
    <citation type="journal article" date="2022" name="BMC Genomics">
        <title>Comparative genome analysis of mycobacteria focusing on tRNA and non-coding RNA.</title>
        <authorList>
            <person name="Behra P.R.K."/>
            <person name="Pettersson B.M.F."/>
            <person name="Ramesh M."/>
            <person name="Das S."/>
            <person name="Dasgupta S."/>
            <person name="Kirsebom L.A."/>
        </authorList>
    </citation>
    <scope>NUCLEOTIDE SEQUENCE</scope>
    <source>
        <strain evidence="5">DSM 44838</strain>
    </source>
</reference>
<sequence>MSTTTHTANAAQPTFTDALWERFRGYGTVQHAPAGTWLFRAGEPTCDMLLVESGTVDVLRAATADSPEAVVAHYGPRQFSGEMNLLTGQATYLDARASETAVIYRVSPTDFRRLMDTESDLSDLILRALLARRQSLRDGQGARSIEVLAGPASSPSMALRTYLDRQRLPHTWTDFDSDIGDVLAKAAGIAVEDLPAVLTSTAVIRQATPARLADVLGLSHRPISGKTLDVVVIGGGPAGLAAAVYGASEGLRTLLLDSVATGGQAATSSRIDNYLGFTSGISGSELTGRAVVQAQKFGARIATPARVVHLDTTPGRPRVHLDDGTVVDTHTILIATGARYRALPLPRWDDFEGVGIYYGATELEARVCGNAAVAVIGGANSAGQAALFLAERGGMVHLVVRGASLTVGMSSYLADRIAAHPAITVHTHTKVSAVDGDHQLRRITATTTSDGNVTTTNHDVCALFCFIGAVPATEWLTDIALDDHGFILTDSRIPPDALGPQWVQANRTPMPFETSTPAVLAAGDVRAGSMKRVAAAVGEGASAVSTVHALLTAARTWPTRRGNAGGDSS</sequence>
<dbReference type="AlphaFoldDB" id="A0A9X2Z1R1"/>
<dbReference type="SUPFAM" id="SSF51905">
    <property type="entry name" value="FAD/NAD(P)-binding domain"/>
    <property type="match status" value="1"/>
</dbReference>
<dbReference type="PRINTS" id="PR00469">
    <property type="entry name" value="PNDRDTASEII"/>
</dbReference>
<keyword evidence="6" id="KW-1185">Reference proteome</keyword>
<dbReference type="Gene3D" id="2.60.120.10">
    <property type="entry name" value="Jelly Rolls"/>
    <property type="match status" value="1"/>
</dbReference>
<dbReference type="Pfam" id="PF07992">
    <property type="entry name" value="Pyr_redox_2"/>
    <property type="match status" value="1"/>
</dbReference>
<dbReference type="PRINTS" id="PR00368">
    <property type="entry name" value="FADPNR"/>
</dbReference>
<gene>
    <name evidence="5" type="ORF">H7K45_08315</name>
</gene>
<dbReference type="Pfam" id="PF00027">
    <property type="entry name" value="cNMP_binding"/>
    <property type="match status" value="1"/>
</dbReference>
<keyword evidence="2" id="KW-0560">Oxidoreductase</keyword>
<dbReference type="SUPFAM" id="SSF51206">
    <property type="entry name" value="cAMP-binding domain-like"/>
    <property type="match status" value="1"/>
</dbReference>
<dbReference type="PROSITE" id="PS50042">
    <property type="entry name" value="CNMP_BINDING_3"/>
    <property type="match status" value="1"/>
</dbReference>
<evidence type="ECO:0000313" key="5">
    <source>
        <dbReference type="EMBL" id="MCV7420542.1"/>
    </source>
</evidence>
<evidence type="ECO:0000313" key="6">
    <source>
        <dbReference type="Proteomes" id="UP001141629"/>
    </source>
</evidence>
<dbReference type="Gene3D" id="3.50.50.60">
    <property type="entry name" value="FAD/NAD(P)-binding domain"/>
    <property type="match status" value="2"/>
</dbReference>
<name>A0A9X2Z1R1_9MYCO</name>
<proteinExistence type="predicted"/>
<evidence type="ECO:0000256" key="2">
    <source>
        <dbReference type="ARBA" id="ARBA00023002"/>
    </source>
</evidence>
<dbReference type="InterPro" id="IPR018490">
    <property type="entry name" value="cNMP-bd_dom_sf"/>
</dbReference>
<dbReference type="InterPro" id="IPR023753">
    <property type="entry name" value="FAD/NAD-binding_dom"/>
</dbReference>
<dbReference type="PANTHER" id="PTHR48105">
    <property type="entry name" value="THIOREDOXIN REDUCTASE 1-RELATED-RELATED"/>
    <property type="match status" value="1"/>
</dbReference>
<comment type="caution">
    <text evidence="5">The sequence shown here is derived from an EMBL/GenBank/DDBJ whole genome shotgun (WGS) entry which is preliminary data.</text>
</comment>
<dbReference type="InterPro" id="IPR000595">
    <property type="entry name" value="cNMP-bd_dom"/>
</dbReference>
<dbReference type="SMART" id="SM00100">
    <property type="entry name" value="cNMP"/>
    <property type="match status" value="1"/>
</dbReference>
<dbReference type="InterPro" id="IPR050097">
    <property type="entry name" value="Ferredoxin-NADP_redctase_2"/>
</dbReference>
<keyword evidence="1" id="KW-0285">Flavoprotein</keyword>
<evidence type="ECO:0000256" key="1">
    <source>
        <dbReference type="ARBA" id="ARBA00022630"/>
    </source>
</evidence>
<dbReference type="Proteomes" id="UP001141629">
    <property type="component" value="Unassembled WGS sequence"/>
</dbReference>